<dbReference type="PANTHER" id="PTHR30055">
    <property type="entry name" value="HTH-TYPE TRANSCRIPTIONAL REGULATOR RUTR"/>
    <property type="match status" value="1"/>
</dbReference>
<evidence type="ECO:0000256" key="5">
    <source>
        <dbReference type="PROSITE-ProRule" id="PRU00335"/>
    </source>
</evidence>
<dbReference type="PANTHER" id="PTHR30055:SF234">
    <property type="entry name" value="HTH-TYPE TRANSCRIPTIONAL REGULATOR BETI"/>
    <property type="match status" value="1"/>
</dbReference>
<keyword evidence="1" id="KW-0678">Repressor</keyword>
<feature type="domain" description="HTH tetR-type" evidence="6">
    <location>
        <begin position="1"/>
        <end position="51"/>
    </location>
</feature>
<organism evidence="7 8">
    <name type="scientific">Thermoleophilum album</name>
    <dbReference type="NCBI Taxonomy" id="29539"/>
    <lineage>
        <taxon>Bacteria</taxon>
        <taxon>Bacillati</taxon>
        <taxon>Actinomycetota</taxon>
        <taxon>Thermoleophilia</taxon>
        <taxon>Thermoleophilales</taxon>
        <taxon>Thermoleophilaceae</taxon>
        <taxon>Thermoleophilum</taxon>
    </lineage>
</organism>
<keyword evidence="2" id="KW-0805">Transcription regulation</keyword>
<dbReference type="GO" id="GO:0003700">
    <property type="term" value="F:DNA-binding transcription factor activity"/>
    <property type="evidence" value="ECO:0007669"/>
    <property type="project" value="TreeGrafter"/>
</dbReference>
<dbReference type="Proteomes" id="UP000222056">
    <property type="component" value="Unassembled WGS sequence"/>
</dbReference>
<dbReference type="AlphaFoldDB" id="A0A1H6FL71"/>
<sequence length="184" mass="20577">MRRSVGRRGAAASTFDRVAREAGVSRGLLHYYFGSKERLLAGVVRHDCELRLEQLDRRLAEARTVDDVVAALVAQLEVFLGEDPENQAVIYEMLSASRRSPEIRAELAELYRRWREHLANALREKQEEGVLQLAGEPEAVASVLYALADGMGIQLLADPDWDSRPVFEFGMELLRELLAAPSSA</sequence>
<dbReference type="STRING" id="29539.SAMN02745716_0395"/>
<dbReference type="Gene3D" id="1.10.357.10">
    <property type="entry name" value="Tetracycline Repressor, domain 2"/>
    <property type="match status" value="1"/>
</dbReference>
<evidence type="ECO:0000313" key="7">
    <source>
        <dbReference type="EMBL" id="SEH10534.1"/>
    </source>
</evidence>
<dbReference type="Pfam" id="PF13977">
    <property type="entry name" value="TetR_C_6"/>
    <property type="match status" value="1"/>
</dbReference>
<dbReference type="Pfam" id="PF00440">
    <property type="entry name" value="TetR_N"/>
    <property type="match status" value="1"/>
</dbReference>
<feature type="DNA-binding region" description="H-T-H motif" evidence="5">
    <location>
        <begin position="14"/>
        <end position="33"/>
    </location>
</feature>
<dbReference type="InterPro" id="IPR050109">
    <property type="entry name" value="HTH-type_TetR-like_transc_reg"/>
</dbReference>
<keyword evidence="8" id="KW-1185">Reference proteome</keyword>
<evidence type="ECO:0000256" key="1">
    <source>
        <dbReference type="ARBA" id="ARBA00022491"/>
    </source>
</evidence>
<evidence type="ECO:0000256" key="2">
    <source>
        <dbReference type="ARBA" id="ARBA00023015"/>
    </source>
</evidence>
<dbReference type="GO" id="GO:0000976">
    <property type="term" value="F:transcription cis-regulatory region binding"/>
    <property type="evidence" value="ECO:0007669"/>
    <property type="project" value="TreeGrafter"/>
</dbReference>
<dbReference type="SUPFAM" id="SSF46689">
    <property type="entry name" value="Homeodomain-like"/>
    <property type="match status" value="1"/>
</dbReference>
<evidence type="ECO:0000259" key="6">
    <source>
        <dbReference type="PROSITE" id="PS50977"/>
    </source>
</evidence>
<gene>
    <name evidence="7" type="ORF">SAMN02745716_0395</name>
</gene>
<accession>A0A1H6FL71</accession>
<protein>
    <submittedName>
        <fullName evidence="7">Transcriptional regulator, TetR family</fullName>
    </submittedName>
</protein>
<dbReference type="InterPro" id="IPR009057">
    <property type="entry name" value="Homeodomain-like_sf"/>
</dbReference>
<proteinExistence type="predicted"/>
<dbReference type="SUPFAM" id="SSF48498">
    <property type="entry name" value="Tetracyclin repressor-like, C-terminal domain"/>
    <property type="match status" value="1"/>
</dbReference>
<keyword evidence="3 5" id="KW-0238">DNA-binding</keyword>
<evidence type="ECO:0000256" key="3">
    <source>
        <dbReference type="ARBA" id="ARBA00023125"/>
    </source>
</evidence>
<evidence type="ECO:0000256" key="4">
    <source>
        <dbReference type="ARBA" id="ARBA00023163"/>
    </source>
</evidence>
<keyword evidence="4" id="KW-0804">Transcription</keyword>
<dbReference type="InterPro" id="IPR036271">
    <property type="entry name" value="Tet_transcr_reg_TetR-rel_C_sf"/>
</dbReference>
<dbReference type="EMBL" id="FNWJ01000001">
    <property type="protein sequence ID" value="SEH10534.1"/>
    <property type="molecule type" value="Genomic_DNA"/>
</dbReference>
<reference evidence="8" key="1">
    <citation type="submission" date="2016-10" db="EMBL/GenBank/DDBJ databases">
        <authorList>
            <person name="Varghese N."/>
            <person name="Submissions S."/>
        </authorList>
    </citation>
    <scope>NUCLEOTIDE SEQUENCE [LARGE SCALE GENOMIC DNA]</scope>
    <source>
        <strain evidence="8">ATCC 35263</strain>
    </source>
</reference>
<name>A0A1H6FL71_THEAL</name>
<evidence type="ECO:0000313" key="8">
    <source>
        <dbReference type="Proteomes" id="UP000222056"/>
    </source>
</evidence>
<dbReference type="InterPro" id="IPR039538">
    <property type="entry name" value="BetI_C"/>
</dbReference>
<dbReference type="InterPro" id="IPR001647">
    <property type="entry name" value="HTH_TetR"/>
</dbReference>
<dbReference type="PROSITE" id="PS50977">
    <property type="entry name" value="HTH_TETR_2"/>
    <property type="match status" value="1"/>
</dbReference>